<feature type="disulfide bond" evidence="7">
    <location>
        <begin position="490"/>
        <end position="500"/>
    </location>
</feature>
<evidence type="ECO:0000256" key="6">
    <source>
        <dbReference type="ARBA" id="ARBA00023180"/>
    </source>
</evidence>
<feature type="disulfide bond" evidence="7">
    <location>
        <begin position="351"/>
        <end position="361"/>
    </location>
</feature>
<dbReference type="PROSITE" id="PS50287">
    <property type="entry name" value="SRCR_2"/>
    <property type="match status" value="4"/>
</dbReference>
<evidence type="ECO:0000256" key="1">
    <source>
        <dbReference type="ARBA" id="ARBA00004613"/>
    </source>
</evidence>
<dbReference type="Proteomes" id="UP000237246">
    <property type="component" value="Unassembled WGS sequence"/>
</dbReference>
<name>A0A2P4T255_BAMTH</name>
<keyword evidence="10" id="KW-1185">Reference proteome</keyword>
<evidence type="ECO:0000259" key="8">
    <source>
        <dbReference type="PROSITE" id="PS50287"/>
    </source>
</evidence>
<feature type="domain" description="SRCR" evidence="8">
    <location>
        <begin position="282"/>
        <end position="382"/>
    </location>
</feature>
<dbReference type="SUPFAM" id="SSF56487">
    <property type="entry name" value="SRCR-like"/>
    <property type="match status" value="4"/>
</dbReference>
<gene>
    <name evidence="9" type="ORF">CIB84_005818</name>
</gene>
<keyword evidence="6" id="KW-0325">Glycoprotein</keyword>
<keyword evidence="2" id="KW-0964">Secreted</keyword>
<comment type="caution">
    <text evidence="9">The sequence shown here is derived from an EMBL/GenBank/DDBJ whole genome shotgun (WGS) entry which is preliminary data.</text>
</comment>
<keyword evidence="3" id="KW-0732">Signal</keyword>
<dbReference type="FunFam" id="3.10.250.10:FF:000002">
    <property type="entry name" value="Scavenger receptor cysteine-rich type 1 protein M130"/>
    <property type="match status" value="1"/>
</dbReference>
<keyword evidence="5 7" id="KW-1015">Disulfide bond</keyword>
<evidence type="ECO:0000256" key="5">
    <source>
        <dbReference type="ARBA" id="ARBA00023157"/>
    </source>
</evidence>
<dbReference type="PANTHER" id="PTHR19331:SF22">
    <property type="entry name" value="DELETED IN MALIGNANT BRAIN TUMORS 1 PROTEIN"/>
    <property type="match status" value="1"/>
</dbReference>
<evidence type="ECO:0000256" key="2">
    <source>
        <dbReference type="ARBA" id="ARBA00022525"/>
    </source>
</evidence>
<feature type="domain" description="SRCR" evidence="8">
    <location>
        <begin position="178"/>
        <end position="278"/>
    </location>
</feature>
<dbReference type="PANTHER" id="PTHR19331">
    <property type="entry name" value="SCAVENGER RECEPTOR DOMAIN-CONTAINING"/>
    <property type="match status" value="1"/>
</dbReference>
<feature type="disulfide bond" evidence="7">
    <location>
        <begin position="112"/>
        <end position="173"/>
    </location>
</feature>
<proteinExistence type="predicted"/>
<dbReference type="GO" id="GO:0016020">
    <property type="term" value="C:membrane"/>
    <property type="evidence" value="ECO:0007669"/>
    <property type="project" value="InterPro"/>
</dbReference>
<dbReference type="EMBL" id="PPHD01011857">
    <property type="protein sequence ID" value="POI30432.1"/>
    <property type="molecule type" value="Genomic_DNA"/>
</dbReference>
<protein>
    <recommendedName>
        <fullName evidence="8">SRCR domain-containing protein</fullName>
    </recommendedName>
</protein>
<feature type="domain" description="SRCR" evidence="8">
    <location>
        <begin position="421"/>
        <end position="521"/>
    </location>
</feature>
<evidence type="ECO:0000256" key="7">
    <source>
        <dbReference type="PROSITE-ProRule" id="PRU00196"/>
    </source>
</evidence>
<keyword evidence="4" id="KW-0677">Repeat</keyword>
<feature type="disulfide bond" evidence="7">
    <location>
        <begin position="320"/>
        <end position="381"/>
    </location>
</feature>
<dbReference type="PRINTS" id="PR00258">
    <property type="entry name" value="SPERACTRCPTR"/>
</dbReference>
<feature type="disulfide bond" evidence="7">
    <location>
        <begin position="247"/>
        <end position="257"/>
    </location>
</feature>
<dbReference type="OrthoDB" id="536948at2759"/>
<dbReference type="FunFam" id="3.10.250.10:FF:000003">
    <property type="entry name" value="Deleted in malignant brain tumors 1"/>
    <property type="match status" value="3"/>
</dbReference>
<dbReference type="SMART" id="SM00202">
    <property type="entry name" value="SR"/>
    <property type="match status" value="4"/>
</dbReference>
<dbReference type="PROSITE" id="PS00420">
    <property type="entry name" value="SRCR_1"/>
    <property type="match status" value="3"/>
</dbReference>
<feature type="disulfide bond" evidence="7">
    <location>
        <begin position="459"/>
        <end position="520"/>
    </location>
</feature>
<feature type="non-terminal residue" evidence="9">
    <location>
        <position position="1"/>
    </location>
</feature>
<feature type="disulfide bond" evidence="7">
    <location>
        <begin position="143"/>
        <end position="153"/>
    </location>
</feature>
<dbReference type="InterPro" id="IPR001190">
    <property type="entry name" value="SRCR"/>
</dbReference>
<feature type="disulfide bond" evidence="7">
    <location>
        <begin position="203"/>
        <end position="267"/>
    </location>
</feature>
<feature type="disulfide bond" evidence="7">
    <location>
        <begin position="307"/>
        <end position="371"/>
    </location>
</feature>
<sequence length="544" mass="59728">LKHLTVKPQMQEDSQNLLLPFLFELLGSLGSAFLEAAPVRLSMIGIPDKMGCTLAIVWMLLLLGGRLQGSEPTLRLVNGQNRCQGRVEIFYNGAWGTVCDDSWDMDDANVVCVQLGCGWATGAVGAAQFGEGTGDILLDEVQCRGNEVLLWQCSHDGWLNTNCLHQEDAGVICSDTSLRLVNGRNRCEGRVEVHYQGNWGTVCDDSWDLQDAQVVCSQLGCGRAISALGNANFSQGSGEILLDDVQCRGNEAYLWECPSRGWAVHNCAHVEDASVVCSEVALRLENGGNQCEGRVEMFYRGQWGTVCDDRWDIEDARVVCRQLGCGQPISAPGDAQFGEGSGVIFLDEVQCKGNEAYVWECSHSGWSRHNCGHNEDASVVCSANGFWWQSTEDSEGSASPWAKFMEWFKKTFQPKEDTPQLRLASGEDRCSGRVEVYHNNEWGTVCDDSFDMNSASVACRQLNCGQVVSVLRWAYFGPGEGNILLDDVKCAGTESHIWDCPHAGWNRSDCGHNEDVSVICSDAVQSTIAPTGKAVRNNSWIYCH</sequence>
<evidence type="ECO:0000256" key="3">
    <source>
        <dbReference type="ARBA" id="ARBA00022729"/>
    </source>
</evidence>
<organism evidence="9 10">
    <name type="scientific">Bambusicola thoracicus</name>
    <name type="common">Chinese bamboo-partridge</name>
    <name type="synonym">Perdix thoracica</name>
    <dbReference type="NCBI Taxonomy" id="9083"/>
    <lineage>
        <taxon>Eukaryota</taxon>
        <taxon>Metazoa</taxon>
        <taxon>Chordata</taxon>
        <taxon>Craniata</taxon>
        <taxon>Vertebrata</taxon>
        <taxon>Euteleostomi</taxon>
        <taxon>Archelosauria</taxon>
        <taxon>Archosauria</taxon>
        <taxon>Dinosauria</taxon>
        <taxon>Saurischia</taxon>
        <taxon>Theropoda</taxon>
        <taxon>Coelurosauria</taxon>
        <taxon>Aves</taxon>
        <taxon>Neognathae</taxon>
        <taxon>Galloanserae</taxon>
        <taxon>Galliformes</taxon>
        <taxon>Phasianidae</taxon>
        <taxon>Perdicinae</taxon>
        <taxon>Bambusicola</taxon>
    </lineage>
</organism>
<evidence type="ECO:0000313" key="9">
    <source>
        <dbReference type="EMBL" id="POI30432.1"/>
    </source>
</evidence>
<evidence type="ECO:0000256" key="4">
    <source>
        <dbReference type="ARBA" id="ARBA00022737"/>
    </source>
</evidence>
<feature type="disulfide bond" evidence="7">
    <location>
        <begin position="216"/>
        <end position="277"/>
    </location>
</feature>
<reference evidence="9 10" key="1">
    <citation type="submission" date="2018-01" db="EMBL/GenBank/DDBJ databases">
        <title>Comparison of the Chinese Bamboo Partridge and Red Junglefowl genome sequences highlights the importance of demography in genome evolution.</title>
        <authorList>
            <person name="Tiley G.P."/>
            <person name="Kimball R.T."/>
            <person name="Braun E.L."/>
            <person name="Burleigh J.G."/>
        </authorList>
    </citation>
    <scope>NUCLEOTIDE SEQUENCE [LARGE SCALE GENOMIC DNA]</scope>
    <source>
        <strain evidence="9">RTK389</strain>
        <tissue evidence="9">Blood</tissue>
    </source>
</reference>
<dbReference type="Pfam" id="PF00530">
    <property type="entry name" value="SRCR"/>
    <property type="match status" value="4"/>
</dbReference>
<feature type="domain" description="SRCR" evidence="8">
    <location>
        <begin position="74"/>
        <end position="174"/>
    </location>
</feature>
<dbReference type="InterPro" id="IPR036772">
    <property type="entry name" value="SRCR-like_dom_sf"/>
</dbReference>
<dbReference type="AlphaFoldDB" id="A0A2P4T255"/>
<comment type="subcellular location">
    <subcellularLocation>
        <location evidence="1">Secreted</location>
    </subcellularLocation>
</comment>
<accession>A0A2P4T255</accession>
<evidence type="ECO:0000313" key="10">
    <source>
        <dbReference type="Proteomes" id="UP000237246"/>
    </source>
</evidence>
<dbReference type="Gene3D" id="3.10.250.10">
    <property type="entry name" value="SRCR-like domain"/>
    <property type="match status" value="4"/>
</dbReference>
<feature type="disulfide bond" evidence="7">
    <location>
        <begin position="446"/>
        <end position="510"/>
    </location>
</feature>
<feature type="disulfide bond" evidence="7">
    <location>
        <begin position="99"/>
        <end position="163"/>
    </location>
</feature>